<dbReference type="InterPro" id="IPR013783">
    <property type="entry name" value="Ig-like_fold"/>
</dbReference>
<sequence>MKRIIFTFLIIFFLLLSLSLTVFFISQRTTFFGRAFGPTNNRASSAETIEIDNCYLFASPLQARADGKEKIRVTVFILDSQGRGVSGEAVFLGQDERLEIIGIQPVTDDLGRAIFDISSSTVANFLIEARAGNKTLPQRVRLNFR</sequence>
<dbReference type="EMBL" id="PEZI01000034">
    <property type="protein sequence ID" value="PIS14653.1"/>
    <property type="molecule type" value="Genomic_DNA"/>
</dbReference>
<gene>
    <name evidence="3" type="ORF">COT64_01520</name>
</gene>
<accession>A0A2H0WPR8</accession>
<evidence type="ECO:0000259" key="2">
    <source>
        <dbReference type="Pfam" id="PF02369"/>
    </source>
</evidence>
<proteinExistence type="inferred from homology"/>
<protein>
    <recommendedName>
        <fullName evidence="2">Big-1 domain-containing protein</fullName>
    </recommendedName>
</protein>
<dbReference type="InterPro" id="IPR008964">
    <property type="entry name" value="Invasin/intimin_cell_adhesion"/>
</dbReference>
<dbReference type="Proteomes" id="UP000230775">
    <property type="component" value="Unassembled WGS sequence"/>
</dbReference>
<dbReference type="SUPFAM" id="SSF49373">
    <property type="entry name" value="Invasin/intimin cell-adhesion fragments"/>
    <property type="match status" value="1"/>
</dbReference>
<feature type="domain" description="Big-1" evidence="2">
    <location>
        <begin position="58"/>
        <end position="144"/>
    </location>
</feature>
<name>A0A2H0WPR8_9BACT</name>
<dbReference type="Pfam" id="PF02369">
    <property type="entry name" value="Big_1"/>
    <property type="match status" value="1"/>
</dbReference>
<dbReference type="InterPro" id="IPR003344">
    <property type="entry name" value="Big_1_dom"/>
</dbReference>
<dbReference type="Gene3D" id="2.60.40.10">
    <property type="entry name" value="Immunoglobulins"/>
    <property type="match status" value="1"/>
</dbReference>
<dbReference type="AlphaFoldDB" id="A0A2H0WPR8"/>
<evidence type="ECO:0000256" key="1">
    <source>
        <dbReference type="ARBA" id="ARBA00010116"/>
    </source>
</evidence>
<evidence type="ECO:0000313" key="3">
    <source>
        <dbReference type="EMBL" id="PIS14653.1"/>
    </source>
</evidence>
<organism evidence="3 4">
    <name type="scientific">Candidatus Shapirobacteria bacterium CG09_land_8_20_14_0_10_39_12</name>
    <dbReference type="NCBI Taxonomy" id="1974885"/>
    <lineage>
        <taxon>Bacteria</taxon>
        <taxon>Candidatus Shapironibacteriota</taxon>
    </lineage>
</organism>
<reference evidence="4" key="1">
    <citation type="submission" date="2017-09" db="EMBL/GenBank/DDBJ databases">
        <title>Depth-based differentiation of microbial function through sediment-hosted aquifers and enrichment of novel symbionts in the deep terrestrial subsurface.</title>
        <authorList>
            <person name="Probst A.J."/>
            <person name="Ladd B."/>
            <person name="Jarett J.K."/>
            <person name="Geller-Mcgrath D.E."/>
            <person name="Sieber C.M.K."/>
            <person name="Emerson J.B."/>
            <person name="Anantharaman K."/>
            <person name="Thomas B.C."/>
            <person name="Malmstrom R."/>
            <person name="Stieglmeier M."/>
            <person name="Klingl A."/>
            <person name="Woyke T."/>
            <person name="Ryan C.M."/>
            <person name="Banfield J.F."/>
        </authorList>
    </citation>
    <scope>NUCLEOTIDE SEQUENCE [LARGE SCALE GENOMIC DNA]</scope>
</reference>
<comment type="similarity">
    <text evidence="1">Belongs to the intimin/invasin family.</text>
</comment>
<comment type="caution">
    <text evidence="3">The sequence shown here is derived from an EMBL/GenBank/DDBJ whole genome shotgun (WGS) entry which is preliminary data.</text>
</comment>
<evidence type="ECO:0000313" key="4">
    <source>
        <dbReference type="Proteomes" id="UP000230775"/>
    </source>
</evidence>